<proteinExistence type="inferred from homology"/>
<dbReference type="InterPro" id="IPR014284">
    <property type="entry name" value="RNA_pol_sigma-70_dom"/>
</dbReference>
<dbReference type="PANTHER" id="PTHR43133:SF8">
    <property type="entry name" value="RNA POLYMERASE SIGMA FACTOR HI_1459-RELATED"/>
    <property type="match status" value="1"/>
</dbReference>
<evidence type="ECO:0000256" key="5">
    <source>
        <dbReference type="ARBA" id="ARBA00023163"/>
    </source>
</evidence>
<dbReference type="Proteomes" id="UP001601059">
    <property type="component" value="Unassembled WGS sequence"/>
</dbReference>
<accession>A0ABW6KGQ1</accession>
<dbReference type="Pfam" id="PF08281">
    <property type="entry name" value="Sigma70_r4_2"/>
    <property type="match status" value="1"/>
</dbReference>
<keyword evidence="4" id="KW-0238">DNA-binding</keyword>
<dbReference type="InterPro" id="IPR036388">
    <property type="entry name" value="WH-like_DNA-bd_sf"/>
</dbReference>
<dbReference type="RefSeq" id="WP_389362731.1">
    <property type="nucleotide sequence ID" value="NZ_JBIACK010000011.1"/>
</dbReference>
<keyword evidence="2" id="KW-0805">Transcription regulation</keyword>
<evidence type="ECO:0000313" key="8">
    <source>
        <dbReference type="Proteomes" id="UP001601059"/>
    </source>
</evidence>
<feature type="domain" description="RNA polymerase sigma factor 70 region 4 type 2" evidence="6">
    <location>
        <begin position="114"/>
        <end position="161"/>
    </location>
</feature>
<dbReference type="Gene3D" id="1.10.10.10">
    <property type="entry name" value="Winged helix-like DNA-binding domain superfamily/Winged helix DNA-binding domain"/>
    <property type="match status" value="1"/>
</dbReference>
<keyword evidence="8" id="KW-1185">Reference proteome</keyword>
<dbReference type="EMBL" id="JBIACK010000011">
    <property type="protein sequence ID" value="MFE8702772.1"/>
    <property type="molecule type" value="Genomic_DNA"/>
</dbReference>
<evidence type="ECO:0000259" key="6">
    <source>
        <dbReference type="Pfam" id="PF08281"/>
    </source>
</evidence>
<keyword evidence="3" id="KW-0731">Sigma factor</keyword>
<evidence type="ECO:0000256" key="1">
    <source>
        <dbReference type="ARBA" id="ARBA00010641"/>
    </source>
</evidence>
<dbReference type="InterPro" id="IPR039425">
    <property type="entry name" value="RNA_pol_sigma-70-like"/>
</dbReference>
<gene>
    <name evidence="7" type="ORF">ACFYKX_19395</name>
</gene>
<comment type="similarity">
    <text evidence="1">Belongs to the sigma-70 factor family. ECF subfamily.</text>
</comment>
<organism evidence="7 8">
    <name type="scientific">Cytobacillus spartinae</name>
    <dbReference type="NCBI Taxonomy" id="3299023"/>
    <lineage>
        <taxon>Bacteria</taxon>
        <taxon>Bacillati</taxon>
        <taxon>Bacillota</taxon>
        <taxon>Bacilli</taxon>
        <taxon>Bacillales</taxon>
        <taxon>Bacillaceae</taxon>
        <taxon>Cytobacillus</taxon>
    </lineage>
</organism>
<sequence>MIKKLRKVDHDTFNEESRNMQRVTEELYPMLRQYSHFLTQNYWDGDEIAQEAMIKALKHYNLDCISVPLLNKIAYHTWIDTIRKRKSEDITDHIENIVSKETTDMSEIEGMVSYLLSNLTPKQAVIFILKEAFQYRANEIADLVGSTETGVKSLLYRAKRRVAKEKNHIGFTTNCSELDEAEFEELYEVIYEALKEQDPTILIDTIPTIRSLESQSTTSLHLLSSFRARSTSPSSGLRMAA</sequence>
<dbReference type="InterPro" id="IPR013249">
    <property type="entry name" value="RNA_pol_sigma70_r4_t2"/>
</dbReference>
<keyword evidence="5" id="KW-0804">Transcription</keyword>
<dbReference type="PANTHER" id="PTHR43133">
    <property type="entry name" value="RNA POLYMERASE ECF-TYPE SIGMA FACTO"/>
    <property type="match status" value="1"/>
</dbReference>
<dbReference type="Gene3D" id="1.10.1740.10">
    <property type="match status" value="1"/>
</dbReference>
<dbReference type="InterPro" id="IPR013324">
    <property type="entry name" value="RNA_pol_sigma_r3/r4-like"/>
</dbReference>
<dbReference type="SUPFAM" id="SSF88946">
    <property type="entry name" value="Sigma2 domain of RNA polymerase sigma factors"/>
    <property type="match status" value="1"/>
</dbReference>
<dbReference type="InterPro" id="IPR013325">
    <property type="entry name" value="RNA_pol_sigma_r2"/>
</dbReference>
<evidence type="ECO:0000256" key="4">
    <source>
        <dbReference type="ARBA" id="ARBA00023125"/>
    </source>
</evidence>
<name>A0ABW6KGQ1_9BACI</name>
<reference evidence="7 8" key="1">
    <citation type="submission" date="2024-08" db="EMBL/GenBank/DDBJ databases">
        <title>Two novel Cytobacillus novel species.</title>
        <authorList>
            <person name="Liu G."/>
        </authorList>
    </citation>
    <scope>NUCLEOTIDE SEQUENCE [LARGE SCALE GENOMIC DNA]</scope>
    <source>
        <strain evidence="7 8">FJAT-54145</strain>
    </source>
</reference>
<dbReference type="NCBIfam" id="TIGR02937">
    <property type="entry name" value="sigma70-ECF"/>
    <property type="match status" value="1"/>
</dbReference>
<protein>
    <submittedName>
        <fullName evidence="7">Sigma-70 family RNA polymerase sigma factor</fullName>
    </submittedName>
</protein>
<dbReference type="SUPFAM" id="SSF88659">
    <property type="entry name" value="Sigma3 and sigma4 domains of RNA polymerase sigma factors"/>
    <property type="match status" value="1"/>
</dbReference>
<evidence type="ECO:0000256" key="3">
    <source>
        <dbReference type="ARBA" id="ARBA00023082"/>
    </source>
</evidence>
<evidence type="ECO:0000313" key="7">
    <source>
        <dbReference type="EMBL" id="MFE8702772.1"/>
    </source>
</evidence>
<comment type="caution">
    <text evidence="7">The sequence shown here is derived from an EMBL/GenBank/DDBJ whole genome shotgun (WGS) entry which is preliminary data.</text>
</comment>
<evidence type="ECO:0000256" key="2">
    <source>
        <dbReference type="ARBA" id="ARBA00023015"/>
    </source>
</evidence>